<keyword evidence="2" id="KW-1185">Reference proteome</keyword>
<dbReference type="OrthoDB" id="10297240at2759"/>
<evidence type="ECO:0000313" key="2">
    <source>
        <dbReference type="Proteomes" id="UP000288216"/>
    </source>
</evidence>
<comment type="caution">
    <text evidence="1">The sequence shown here is derived from an EMBL/GenBank/DDBJ whole genome shotgun (WGS) entry which is preliminary data.</text>
</comment>
<evidence type="ECO:0000313" key="1">
    <source>
        <dbReference type="EMBL" id="GCB61346.1"/>
    </source>
</evidence>
<organism evidence="1 2">
    <name type="scientific">Scyliorhinus torazame</name>
    <name type="common">Cloudy catshark</name>
    <name type="synonym">Catulus torazame</name>
    <dbReference type="NCBI Taxonomy" id="75743"/>
    <lineage>
        <taxon>Eukaryota</taxon>
        <taxon>Metazoa</taxon>
        <taxon>Chordata</taxon>
        <taxon>Craniata</taxon>
        <taxon>Vertebrata</taxon>
        <taxon>Chondrichthyes</taxon>
        <taxon>Elasmobranchii</taxon>
        <taxon>Galeomorphii</taxon>
        <taxon>Galeoidea</taxon>
        <taxon>Carcharhiniformes</taxon>
        <taxon>Scyliorhinidae</taxon>
        <taxon>Scyliorhinus</taxon>
    </lineage>
</organism>
<protein>
    <submittedName>
        <fullName evidence="1">Uncharacterized protein</fullName>
    </submittedName>
</protein>
<dbReference type="AlphaFoldDB" id="A0A401NKE0"/>
<accession>A0A401NKE0</accession>
<sequence>MPLRHLTLTFSNLSKVFDLKYCNLYMKEGAPENPLIKPQDLPHGKDATLEFSNSPNPNLGITGILTYHYGETESGFAISFLVPVCHQDVPESPSFSLRFLPTLQKPDFDSEFFKHPNADLYSDMIRHPTHSASGNGLRIAGSSISPIPDSRLTVTIIDA</sequence>
<reference evidence="1 2" key="1">
    <citation type="journal article" date="2018" name="Nat. Ecol. Evol.">
        <title>Shark genomes provide insights into elasmobranch evolution and the origin of vertebrates.</title>
        <authorList>
            <person name="Hara Y"/>
            <person name="Yamaguchi K"/>
            <person name="Onimaru K"/>
            <person name="Kadota M"/>
            <person name="Koyanagi M"/>
            <person name="Keeley SD"/>
            <person name="Tatsumi K"/>
            <person name="Tanaka K"/>
            <person name="Motone F"/>
            <person name="Kageyama Y"/>
            <person name="Nozu R"/>
            <person name="Adachi N"/>
            <person name="Nishimura O"/>
            <person name="Nakagawa R"/>
            <person name="Tanegashima C"/>
            <person name="Kiyatake I"/>
            <person name="Matsumoto R"/>
            <person name="Murakumo K"/>
            <person name="Nishida K"/>
            <person name="Terakita A"/>
            <person name="Kuratani S"/>
            <person name="Sato K"/>
            <person name="Hyodo S Kuraku.S."/>
        </authorList>
    </citation>
    <scope>NUCLEOTIDE SEQUENCE [LARGE SCALE GENOMIC DNA]</scope>
</reference>
<name>A0A401NKE0_SCYTO</name>
<proteinExistence type="predicted"/>
<gene>
    <name evidence="1" type="ORF">scyTo_0004078</name>
</gene>
<dbReference type="Proteomes" id="UP000288216">
    <property type="component" value="Unassembled WGS sequence"/>
</dbReference>
<dbReference type="EMBL" id="BFAA01001176">
    <property type="protein sequence ID" value="GCB61346.1"/>
    <property type="molecule type" value="Genomic_DNA"/>
</dbReference>
<dbReference type="OMA" id="LYSDMIR"/>